<proteinExistence type="predicted"/>
<reference evidence="1" key="1">
    <citation type="journal article" date="2015" name="Nature">
        <title>Complex archaea that bridge the gap between prokaryotes and eukaryotes.</title>
        <authorList>
            <person name="Spang A."/>
            <person name="Saw J.H."/>
            <person name="Jorgensen S.L."/>
            <person name="Zaremba-Niedzwiedzka K."/>
            <person name="Martijn J."/>
            <person name="Lind A.E."/>
            <person name="van Eijk R."/>
            <person name="Schleper C."/>
            <person name="Guy L."/>
            <person name="Ettema T.J."/>
        </authorList>
    </citation>
    <scope>NUCLEOTIDE SEQUENCE</scope>
</reference>
<dbReference type="AlphaFoldDB" id="A0A0F9CR06"/>
<name>A0A0F9CR06_9ZZZZ</name>
<sequence length="66" mass="7372">MGAYEWTWGITRYPGNDNRPELGSFYRKDDTPRCSNCEDFGQVDGQPCPGCSGEVKAEAMARKPKP</sequence>
<accession>A0A0F9CR06</accession>
<organism evidence="1">
    <name type="scientific">marine sediment metagenome</name>
    <dbReference type="NCBI Taxonomy" id="412755"/>
    <lineage>
        <taxon>unclassified sequences</taxon>
        <taxon>metagenomes</taxon>
        <taxon>ecological metagenomes</taxon>
    </lineage>
</organism>
<gene>
    <name evidence="1" type="ORF">LCGC14_2292030</name>
</gene>
<dbReference type="EMBL" id="LAZR01032127">
    <property type="protein sequence ID" value="KKL51788.1"/>
    <property type="molecule type" value="Genomic_DNA"/>
</dbReference>
<protein>
    <submittedName>
        <fullName evidence="1">Uncharacterized protein</fullName>
    </submittedName>
</protein>
<evidence type="ECO:0000313" key="1">
    <source>
        <dbReference type="EMBL" id="KKL51788.1"/>
    </source>
</evidence>
<comment type="caution">
    <text evidence="1">The sequence shown here is derived from an EMBL/GenBank/DDBJ whole genome shotgun (WGS) entry which is preliminary data.</text>
</comment>